<keyword evidence="2" id="KW-0472">Membrane</keyword>
<organism evidence="3 4">
    <name type="scientific">Mucilaginibacter sabulilitoris</name>
    <dbReference type="NCBI Taxonomy" id="1173583"/>
    <lineage>
        <taxon>Bacteria</taxon>
        <taxon>Pseudomonadati</taxon>
        <taxon>Bacteroidota</taxon>
        <taxon>Sphingobacteriia</taxon>
        <taxon>Sphingobacteriales</taxon>
        <taxon>Sphingobacteriaceae</taxon>
        <taxon>Mucilaginibacter</taxon>
    </lineage>
</organism>
<reference evidence="3 4" key="1">
    <citation type="submission" date="2023-11" db="EMBL/GenBank/DDBJ databases">
        <title>Analysis of the Genomes of Mucilaginibacter gossypii cycad 4 and M. sabulilitoris SNA2: microbes with the potential for plant growth promotion.</title>
        <authorList>
            <person name="Hirsch A.M."/>
            <person name="Humm E."/>
            <person name="Rubbi M."/>
            <person name="Del Vecchio G."/>
            <person name="Ha S.M."/>
            <person name="Pellegrini M."/>
            <person name="Gunsalus R.P."/>
        </authorList>
    </citation>
    <scope>NUCLEOTIDE SEQUENCE [LARGE SCALE GENOMIC DNA]</scope>
    <source>
        <strain evidence="3 4">SNA2</strain>
    </source>
</reference>
<feature type="transmembrane region" description="Helical" evidence="2">
    <location>
        <begin position="263"/>
        <end position="283"/>
    </location>
</feature>
<keyword evidence="2" id="KW-0812">Transmembrane</keyword>
<gene>
    <name evidence="3" type="ORF">SNE25_19785</name>
</gene>
<evidence type="ECO:0000313" key="3">
    <source>
        <dbReference type="EMBL" id="WPU91560.1"/>
    </source>
</evidence>
<evidence type="ECO:0000256" key="1">
    <source>
        <dbReference type="SAM" id="MobiDB-lite"/>
    </source>
</evidence>
<keyword evidence="2" id="KW-1133">Transmembrane helix</keyword>
<dbReference type="RefSeq" id="WP_321560726.1">
    <property type="nucleotide sequence ID" value="NZ_CP139558.1"/>
</dbReference>
<feature type="region of interest" description="Disordered" evidence="1">
    <location>
        <begin position="1"/>
        <end position="30"/>
    </location>
</feature>
<evidence type="ECO:0000313" key="4">
    <source>
        <dbReference type="Proteomes" id="UP001324380"/>
    </source>
</evidence>
<accession>A0ABZ0TED6</accession>
<feature type="transmembrane region" description="Helical" evidence="2">
    <location>
        <begin position="136"/>
        <end position="159"/>
    </location>
</feature>
<protein>
    <submittedName>
        <fullName evidence="3">DUF2182 domain-containing protein</fullName>
    </submittedName>
</protein>
<evidence type="ECO:0000256" key="2">
    <source>
        <dbReference type="SAM" id="Phobius"/>
    </source>
</evidence>
<feature type="transmembrane region" description="Helical" evidence="2">
    <location>
        <begin position="87"/>
        <end position="115"/>
    </location>
</feature>
<keyword evidence="4" id="KW-1185">Reference proteome</keyword>
<dbReference type="InterPro" id="IPR018688">
    <property type="entry name" value="PpoB2-like"/>
</dbReference>
<sequence length="284" mass="30943">MNIGYQSNEPRQGDSAQMHGREVQRSKKAAHHLEKKSRIAFIIISSLIFLASVAATIYFTSSMSGGMDMPGGWKMSMMWMPMPGQGWASSAITFLLMWESMMIAMMLPSAVPMLLRHGRTQNHERQLSACLSMLQLASGYFFVWLLIGILVAGVGMALGQLMMESSAFSKTIPLLSGLALVLAGIIQLSPWKMRGLRQCRVMTARLKNQSKWHIGLNEGISCAICCSGPMLILLVIGVMNIFVMVLVTVIIALEKLLPKPGLVISASGFAAIGFGLVTTVNSLF</sequence>
<proteinExistence type="predicted"/>
<name>A0ABZ0TED6_9SPHI</name>
<feature type="transmembrane region" description="Helical" evidence="2">
    <location>
        <begin position="171"/>
        <end position="191"/>
    </location>
</feature>
<feature type="transmembrane region" description="Helical" evidence="2">
    <location>
        <begin position="231"/>
        <end position="251"/>
    </location>
</feature>
<dbReference type="Proteomes" id="UP001324380">
    <property type="component" value="Chromosome"/>
</dbReference>
<dbReference type="EMBL" id="CP139558">
    <property type="protein sequence ID" value="WPU91560.1"/>
    <property type="molecule type" value="Genomic_DNA"/>
</dbReference>
<feature type="transmembrane region" description="Helical" evidence="2">
    <location>
        <begin position="39"/>
        <end position="59"/>
    </location>
</feature>
<dbReference type="Pfam" id="PF09948">
    <property type="entry name" value="PpoB2"/>
    <property type="match status" value="1"/>
</dbReference>
<feature type="compositionally biased region" description="Polar residues" evidence="1">
    <location>
        <begin position="1"/>
        <end position="10"/>
    </location>
</feature>